<dbReference type="KEGG" id="rmb:K529_010765"/>
<dbReference type="Pfam" id="PF06812">
    <property type="entry name" value="ImpA_N"/>
    <property type="match status" value="1"/>
</dbReference>
<name>A0A1B1A417_9RHOB</name>
<dbReference type="EMBL" id="CP015230">
    <property type="protein sequence ID" value="ANP41247.1"/>
    <property type="molecule type" value="Genomic_DNA"/>
</dbReference>
<feature type="domain" description="ImpA N-terminal" evidence="1">
    <location>
        <begin position="8"/>
        <end position="141"/>
    </location>
</feature>
<evidence type="ECO:0000313" key="3">
    <source>
        <dbReference type="Proteomes" id="UP000013243"/>
    </source>
</evidence>
<organism evidence="2 3">
    <name type="scientific">Tritonibacter mobilis F1926</name>
    <dbReference type="NCBI Taxonomy" id="1265309"/>
    <lineage>
        <taxon>Bacteria</taxon>
        <taxon>Pseudomonadati</taxon>
        <taxon>Pseudomonadota</taxon>
        <taxon>Alphaproteobacteria</taxon>
        <taxon>Rhodobacterales</taxon>
        <taxon>Paracoccaceae</taxon>
        <taxon>Tritonibacter</taxon>
    </lineage>
</organism>
<dbReference type="InterPro" id="IPR017740">
    <property type="entry name" value="TssA-like"/>
</dbReference>
<dbReference type="Proteomes" id="UP000013243">
    <property type="component" value="Chromosome"/>
</dbReference>
<dbReference type="AlphaFoldDB" id="A0A1B1A417"/>
<dbReference type="PANTHER" id="PTHR37951">
    <property type="entry name" value="CYTOPLASMIC PROTEIN-RELATED"/>
    <property type="match status" value="1"/>
</dbReference>
<dbReference type="PANTHER" id="PTHR37951:SF1">
    <property type="entry name" value="TYPE VI SECRETION SYSTEM COMPONENT TSSA1"/>
    <property type="match status" value="1"/>
</dbReference>
<dbReference type="InterPro" id="IPR010657">
    <property type="entry name" value="ImpA_N"/>
</dbReference>
<reference evidence="2 3" key="1">
    <citation type="journal article" date="2016" name="ISME J.">
        <title>Global occurrence and heterogeneity of the Roseobacter-clade species Ruegeria mobilis.</title>
        <authorList>
            <person name="Sonnenschein E."/>
            <person name="Gram L."/>
        </authorList>
    </citation>
    <scope>NUCLEOTIDE SEQUENCE [LARGE SCALE GENOMIC DNA]</scope>
    <source>
        <strain evidence="2 3">F1926</strain>
    </source>
</reference>
<evidence type="ECO:0000313" key="2">
    <source>
        <dbReference type="EMBL" id="ANP41247.1"/>
    </source>
</evidence>
<evidence type="ECO:0000259" key="1">
    <source>
        <dbReference type="Pfam" id="PF06812"/>
    </source>
</evidence>
<protein>
    <recommendedName>
        <fullName evidence="1">ImpA N-terminal domain-containing protein</fullName>
    </recommendedName>
</protein>
<dbReference type="RefSeq" id="WP_005614118.1">
    <property type="nucleotide sequence ID" value="NZ_CP015230.1"/>
</dbReference>
<dbReference type="STRING" id="1265309.K529_010765"/>
<dbReference type="OrthoDB" id="9771118at2"/>
<accession>A0A1B1A417</accession>
<proteinExistence type="predicted"/>
<gene>
    <name evidence="2" type="ORF">K529_010765</name>
</gene>
<sequence length="452" mass="49059">MRTSARATPLSDDLPCGPDLNASFDPAYEEYYFGAVGRLPGFYMQPGVERPDGSRSPDRLFDPKDVDHRAETREIDALLDRTRDLRLLSLQAQWDALAGNRSALRDTVEAMATLLETLPDAVHPSLEDGPAERRDAINDLNQTVTVVQPLMFMGLTGTTEVTLRKIRVAKGENAPLEHESEIELKPLLDALTNPGNKKQVEDAHQDFTTIRSAASRIKSACTTHPTSPFQPNFEQLFAVLDDILDVLTTARPDLAANAAPEPAPAETAAEKPDLQAPPALATARTANVEPLRTPVQIVSQLHARRVLESCEIYYRKNEPSSAALLLVTQARLLIGKPLVEALQALLPSQASAAVVDFGAPTGFLLGADRLAELSGALPDTSDAATELPQDPGPDPKIASAAQAAQALQSVEVYFRQTERSSPVPVLLKRAQSYLDMDFQSLIEELIPQENTA</sequence>
<dbReference type="GeneID" id="28250319"/>